<gene>
    <name evidence="2" type="ORF">UR35_C0001G0028</name>
</gene>
<keyword evidence="1" id="KW-0472">Membrane</keyword>
<dbReference type="STRING" id="1618566.UR35_C0001G0028"/>
<name>A0A0G0A2H4_9BACT</name>
<feature type="transmembrane region" description="Helical" evidence="1">
    <location>
        <begin position="210"/>
        <end position="229"/>
    </location>
</feature>
<reference evidence="2 3" key="1">
    <citation type="journal article" date="2015" name="Nature">
        <title>rRNA introns, odd ribosomes, and small enigmatic genomes across a large radiation of phyla.</title>
        <authorList>
            <person name="Brown C.T."/>
            <person name="Hug L.A."/>
            <person name="Thomas B.C."/>
            <person name="Sharon I."/>
            <person name="Castelle C.J."/>
            <person name="Singh A."/>
            <person name="Wilkins M.J."/>
            <person name="Williams K.H."/>
            <person name="Banfield J.F."/>
        </authorList>
    </citation>
    <scope>NUCLEOTIDE SEQUENCE [LARGE SCALE GENOMIC DNA]</scope>
</reference>
<evidence type="ECO:0008006" key="4">
    <source>
        <dbReference type="Google" id="ProtNLM"/>
    </source>
</evidence>
<feature type="transmembrane region" description="Helical" evidence="1">
    <location>
        <begin position="352"/>
        <end position="371"/>
    </location>
</feature>
<sequence length="508" mass="57345">MRNSKKASIILYSILFAIFIIAFFLRVLFLKDNSLTFGYDQARDALITKQILLGDIKIQGPPSSALGLYHGVFYYYFLAPAYFLGNGSPIFTAYYVAFFNSMVTVLVFFIAKLATKNTKLALLSSFLFAISFESSQYATWLSNPTIAIFTVPLMYLGLWMWIQKGNKLAPVITAIGLGLSIQSEIFLGYHFIPVIIWLVIYKNNITKKSLYYFFSFFILSIFTLILCEFKFGLNSFDAIKSLAISSSGNLAYAKSVGDYLVLYLNQIGRIFAFNTYPGNIGYGGFVIIILGIYSIKHFKVNPYPAFLATWLFSHLTVVTVGGTSTPFLMVGVGPAVSLMLGYYIFKLFKTKIILSILVLLLIIYGNLNFIFSQNKSGSTLFSIQKDMLLSKQIQAINYTYRLAKGKPFSISSLTSPLWINIVWTYLYKWYGFNTYGYLPLWHGKDQIGQLDSLERIDTPLDNSFLILEPMAGIPPMYLPIAVGEEDVDTTLIEEKSFGEIIVQSRKLK</sequence>
<proteinExistence type="predicted"/>
<dbReference type="EMBL" id="LBOW01000001">
    <property type="protein sequence ID" value="KKP45431.1"/>
    <property type="molecule type" value="Genomic_DNA"/>
</dbReference>
<feature type="transmembrane region" description="Helical" evidence="1">
    <location>
        <begin position="144"/>
        <end position="162"/>
    </location>
</feature>
<evidence type="ECO:0000313" key="2">
    <source>
        <dbReference type="EMBL" id="KKP45431.1"/>
    </source>
</evidence>
<evidence type="ECO:0000313" key="3">
    <source>
        <dbReference type="Proteomes" id="UP000034778"/>
    </source>
</evidence>
<organism evidence="2 3">
    <name type="scientific">Candidatus Woesebacteria bacterium GW2011_GWB1_33_22</name>
    <dbReference type="NCBI Taxonomy" id="1618566"/>
    <lineage>
        <taxon>Bacteria</taxon>
        <taxon>Candidatus Woeseibacteriota</taxon>
    </lineage>
</organism>
<protein>
    <recommendedName>
        <fullName evidence="4">Glycosyltransferase RgtA/B/C/D-like domain-containing protein</fullName>
    </recommendedName>
</protein>
<feature type="transmembrane region" description="Helical" evidence="1">
    <location>
        <begin position="327"/>
        <end position="345"/>
    </location>
</feature>
<feature type="transmembrane region" description="Helical" evidence="1">
    <location>
        <begin position="276"/>
        <end position="295"/>
    </location>
</feature>
<feature type="transmembrane region" description="Helical" evidence="1">
    <location>
        <begin position="174"/>
        <end position="198"/>
    </location>
</feature>
<keyword evidence="1" id="KW-0812">Transmembrane</keyword>
<feature type="transmembrane region" description="Helical" evidence="1">
    <location>
        <begin position="9"/>
        <end position="29"/>
    </location>
</feature>
<evidence type="ECO:0000256" key="1">
    <source>
        <dbReference type="SAM" id="Phobius"/>
    </source>
</evidence>
<feature type="transmembrane region" description="Helical" evidence="1">
    <location>
        <begin position="93"/>
        <end position="113"/>
    </location>
</feature>
<dbReference type="Proteomes" id="UP000034778">
    <property type="component" value="Unassembled WGS sequence"/>
</dbReference>
<keyword evidence="1" id="KW-1133">Transmembrane helix</keyword>
<comment type="caution">
    <text evidence="2">The sequence shown here is derived from an EMBL/GenBank/DDBJ whole genome shotgun (WGS) entry which is preliminary data.</text>
</comment>
<feature type="transmembrane region" description="Helical" evidence="1">
    <location>
        <begin position="302"/>
        <end position="321"/>
    </location>
</feature>
<dbReference type="AlphaFoldDB" id="A0A0G0A2H4"/>
<accession>A0A0G0A2H4</accession>